<evidence type="ECO:0000259" key="4">
    <source>
        <dbReference type="Pfam" id="PF18962"/>
    </source>
</evidence>
<dbReference type="AlphaFoldDB" id="A0A1T5GPC8"/>
<evidence type="ECO:0000256" key="1">
    <source>
        <dbReference type="ARBA" id="ARBA00022729"/>
    </source>
</evidence>
<evidence type="ECO:0000313" key="6">
    <source>
        <dbReference type="Proteomes" id="UP000191112"/>
    </source>
</evidence>
<name>A0A1T5GPC8_9FLAO</name>
<sequence length="488" mass="52637">MKKTLLSLAFLCATFAFSQSDLGKISNQLPENYQTTKIEAPAFLKNFPTTDWIDNADTSWYNSTSTSFQISTAAELAGLTKLVFNGNDFSGKTITLMQDVDLAGHLWAPIGYGYQKPFSGTFEGNHKTVKNVLINRETNGDFVGFFGQFFKATLKNLTVDGVKIFAKDTVGGMIGNVSTNSYVENCHVKNAEITITGYNGGGFSGGILTNSEVINCSASASVEGVNQIGGFVGSSWDKTKITNCFSEGSVKGEYIIGGFNGFSTFAFAPNRDNEMINCYTRSNVEATSFMAGGFFGYTQQNAILKNVYSAGTVTNVQDSGAFMGAVGSTTIQNAHFDHTLAPYDAIGKFDYGDPTTYDITAKTSSEMKSEAFKTVLNAGAATEVWSIDPSVNDGYPYLNTITTLAVNDAVTSISDVKIYPTIVDNQLTIVSSDKVLSYNIIDMSGKSVKQMLAKENQNSVDVSQLGKGIFIINIKTEKGSKSLKFIKK</sequence>
<dbReference type="STRING" id="619805.SAMN05660477_03032"/>
<dbReference type="SUPFAM" id="SSF51126">
    <property type="entry name" value="Pectin lyase-like"/>
    <property type="match status" value="1"/>
</dbReference>
<dbReference type="RefSeq" id="WP_079668242.1">
    <property type="nucleotide sequence ID" value="NZ_FUYZ01000014.1"/>
</dbReference>
<dbReference type="InterPro" id="IPR011050">
    <property type="entry name" value="Pectin_lyase_fold/virulence"/>
</dbReference>
<dbReference type="Pfam" id="PF07581">
    <property type="entry name" value="Glug"/>
    <property type="match status" value="1"/>
</dbReference>
<feature type="domain" description="GLUG" evidence="3">
    <location>
        <begin position="226"/>
        <end position="250"/>
    </location>
</feature>
<protein>
    <submittedName>
        <fullName evidence="5">Por secretion system C-terminal sorting domain-containing protein</fullName>
    </submittedName>
</protein>
<feature type="domain" description="Secretion system C-terminal sorting" evidence="4">
    <location>
        <begin position="418"/>
        <end position="486"/>
    </location>
</feature>
<dbReference type="Gene3D" id="2.160.20.110">
    <property type="match status" value="1"/>
</dbReference>
<evidence type="ECO:0000259" key="3">
    <source>
        <dbReference type="Pfam" id="PF07581"/>
    </source>
</evidence>
<accession>A0A1T5GPC8</accession>
<keyword evidence="1 2" id="KW-0732">Signal</keyword>
<gene>
    <name evidence="5" type="ORF">SAMN05660477_03032</name>
</gene>
<dbReference type="InterPro" id="IPR026444">
    <property type="entry name" value="Secre_tail"/>
</dbReference>
<evidence type="ECO:0000313" key="5">
    <source>
        <dbReference type="EMBL" id="SKC10276.1"/>
    </source>
</evidence>
<dbReference type="NCBIfam" id="TIGR04183">
    <property type="entry name" value="Por_Secre_tail"/>
    <property type="match status" value="1"/>
</dbReference>
<keyword evidence="6" id="KW-1185">Reference proteome</keyword>
<dbReference type="OrthoDB" id="9813840at2"/>
<feature type="chain" id="PRO_5013092238" evidence="2">
    <location>
        <begin position="19"/>
        <end position="488"/>
    </location>
</feature>
<dbReference type="Pfam" id="PF18962">
    <property type="entry name" value="Por_Secre_tail"/>
    <property type="match status" value="1"/>
</dbReference>
<dbReference type="InterPro" id="IPR011493">
    <property type="entry name" value="GLUG"/>
</dbReference>
<proteinExistence type="predicted"/>
<reference evidence="5 6" key="1">
    <citation type="submission" date="2017-02" db="EMBL/GenBank/DDBJ databases">
        <authorList>
            <person name="Peterson S.W."/>
        </authorList>
    </citation>
    <scope>NUCLEOTIDE SEQUENCE [LARGE SCALE GENOMIC DNA]</scope>
    <source>
        <strain evidence="5 6">DSM 22323</strain>
    </source>
</reference>
<feature type="signal peptide" evidence="2">
    <location>
        <begin position="1"/>
        <end position="18"/>
    </location>
</feature>
<organism evidence="5 6">
    <name type="scientific">Soonwooa buanensis</name>
    <dbReference type="NCBI Taxonomy" id="619805"/>
    <lineage>
        <taxon>Bacteria</taxon>
        <taxon>Pseudomonadati</taxon>
        <taxon>Bacteroidota</taxon>
        <taxon>Flavobacteriia</taxon>
        <taxon>Flavobacteriales</taxon>
        <taxon>Weeksellaceae</taxon>
        <taxon>Chryseobacterium group</taxon>
        <taxon>Soonwooa</taxon>
    </lineage>
</organism>
<dbReference type="Proteomes" id="UP000191112">
    <property type="component" value="Unassembled WGS sequence"/>
</dbReference>
<dbReference type="EMBL" id="FUYZ01000014">
    <property type="protein sequence ID" value="SKC10276.1"/>
    <property type="molecule type" value="Genomic_DNA"/>
</dbReference>
<evidence type="ECO:0000256" key="2">
    <source>
        <dbReference type="SAM" id="SignalP"/>
    </source>
</evidence>